<sequence length="104" mass="11430">MNRPRTAEKHVVVYCDGCGHDYAEHEDDGVVFDTIPQLLSYVGAGLARAGWVFDGDQVLCDGCAAAERCEQAGHHTIPVWIVHTETWCQICGIDIEKVNGENQS</sequence>
<comment type="caution">
    <text evidence="1">The sequence shown here is derived from an EMBL/GenBank/DDBJ whole genome shotgun (WGS) entry which is preliminary data.</text>
</comment>
<name>A0ABV3FVQ4_9NOCA</name>
<accession>A0ABV3FVQ4</accession>
<reference evidence="1 2" key="1">
    <citation type="submission" date="2024-06" db="EMBL/GenBank/DDBJ databases">
        <title>The Natural Products Discovery Center: Release of the First 8490 Sequenced Strains for Exploring Actinobacteria Biosynthetic Diversity.</title>
        <authorList>
            <person name="Kalkreuter E."/>
            <person name="Kautsar S.A."/>
            <person name="Yang D."/>
            <person name="Bader C.D."/>
            <person name="Teijaro C.N."/>
            <person name="Fluegel L."/>
            <person name="Davis C.M."/>
            <person name="Simpson J.R."/>
            <person name="Lauterbach L."/>
            <person name="Steele A.D."/>
            <person name="Gui C."/>
            <person name="Meng S."/>
            <person name="Li G."/>
            <person name="Viehrig K."/>
            <person name="Ye F."/>
            <person name="Su P."/>
            <person name="Kiefer A.F."/>
            <person name="Nichols A."/>
            <person name="Cepeda A.J."/>
            <person name="Yan W."/>
            <person name="Fan B."/>
            <person name="Jiang Y."/>
            <person name="Adhikari A."/>
            <person name="Zheng C.-J."/>
            <person name="Schuster L."/>
            <person name="Cowan T.M."/>
            <person name="Smanski M.J."/>
            <person name="Chevrette M.G."/>
            <person name="De Carvalho L.P.S."/>
            <person name="Shen B."/>
        </authorList>
    </citation>
    <scope>NUCLEOTIDE SEQUENCE [LARGE SCALE GENOMIC DNA]</scope>
    <source>
        <strain evidence="1 2">NPDC050403</strain>
    </source>
</reference>
<evidence type="ECO:0000313" key="1">
    <source>
        <dbReference type="EMBL" id="MEV0709261.1"/>
    </source>
</evidence>
<organism evidence="1 2">
    <name type="scientific">Nocardia aurea</name>
    <dbReference type="NCBI Taxonomy" id="2144174"/>
    <lineage>
        <taxon>Bacteria</taxon>
        <taxon>Bacillati</taxon>
        <taxon>Actinomycetota</taxon>
        <taxon>Actinomycetes</taxon>
        <taxon>Mycobacteriales</taxon>
        <taxon>Nocardiaceae</taxon>
        <taxon>Nocardia</taxon>
    </lineage>
</organism>
<gene>
    <name evidence="1" type="ORF">AB0I48_17000</name>
</gene>
<evidence type="ECO:0000313" key="2">
    <source>
        <dbReference type="Proteomes" id="UP001551695"/>
    </source>
</evidence>
<dbReference type="Proteomes" id="UP001551695">
    <property type="component" value="Unassembled WGS sequence"/>
</dbReference>
<dbReference type="RefSeq" id="WP_357784610.1">
    <property type="nucleotide sequence ID" value="NZ_JBFAKC010000006.1"/>
</dbReference>
<proteinExistence type="predicted"/>
<dbReference type="EMBL" id="JBFAKC010000006">
    <property type="protein sequence ID" value="MEV0709261.1"/>
    <property type="molecule type" value="Genomic_DNA"/>
</dbReference>
<keyword evidence="2" id="KW-1185">Reference proteome</keyword>
<protein>
    <submittedName>
        <fullName evidence="1">Uncharacterized protein</fullName>
    </submittedName>
</protein>